<dbReference type="Pfam" id="PF25954">
    <property type="entry name" value="Beta-barrel_RND_2"/>
    <property type="match status" value="1"/>
</dbReference>
<dbReference type="AlphaFoldDB" id="A0A1H3BVP3"/>
<comment type="similarity">
    <text evidence="1">Belongs to the membrane fusion protein (MFP) (TC 8.A.1) family.</text>
</comment>
<dbReference type="Gene3D" id="2.40.420.20">
    <property type="match status" value="1"/>
</dbReference>
<gene>
    <name evidence="6" type="ORF">SAMN04488041_107102</name>
</gene>
<dbReference type="PANTHER" id="PTHR30469:SF11">
    <property type="entry name" value="BLL4320 PROTEIN"/>
    <property type="match status" value="1"/>
</dbReference>
<evidence type="ECO:0000313" key="7">
    <source>
        <dbReference type="Proteomes" id="UP000183076"/>
    </source>
</evidence>
<feature type="compositionally biased region" description="Gly residues" evidence="3">
    <location>
        <begin position="43"/>
        <end position="54"/>
    </location>
</feature>
<accession>A0A1H3BVP3</accession>
<evidence type="ECO:0000259" key="4">
    <source>
        <dbReference type="Pfam" id="PF25917"/>
    </source>
</evidence>
<dbReference type="NCBIfam" id="TIGR01730">
    <property type="entry name" value="RND_mfp"/>
    <property type="match status" value="1"/>
</dbReference>
<dbReference type="InterPro" id="IPR058625">
    <property type="entry name" value="MdtA-like_BSH"/>
</dbReference>
<dbReference type="GeneID" id="94022334"/>
<dbReference type="GO" id="GO:0015562">
    <property type="term" value="F:efflux transmembrane transporter activity"/>
    <property type="evidence" value="ECO:0007669"/>
    <property type="project" value="TreeGrafter"/>
</dbReference>
<sequence>MRKFVSLLVAVGLLFGAYAITFGLPGTDATSEAAQPQSAAGGRPAGGPPGGGRARGATSVVTTALEQRPYEVTLYATGTASSLRSADVVTETAGTVVETRLTANRDVEQGEVLVRLDARTQELNLEIARANLQQATDTVDRYDRLRAGGNSTITDVAQSEARVAQQLADAEVGLAEVALEDRTIRAPISGRLGLSEVEVGDILGANDVIATIDQTETLVVEFELPERAIGVLGQAHEVLVSTSAFVGRSITGEILSFDSRIDAVTRSVTVKAKSDNAQRILWPGMTFAVRLLHESEPLPVLPSTAVTWSRTGAAVWVDDGGTAVRVPITILYRKNEFVWVEADIADGAMVVTEGAQKLRDGAKITAVGAETEKAPS</sequence>
<evidence type="ECO:0000256" key="3">
    <source>
        <dbReference type="SAM" id="MobiDB-lite"/>
    </source>
</evidence>
<dbReference type="Proteomes" id="UP000183076">
    <property type="component" value="Unassembled WGS sequence"/>
</dbReference>
<dbReference type="Pfam" id="PF25917">
    <property type="entry name" value="BSH_RND"/>
    <property type="match status" value="1"/>
</dbReference>
<name>A0A1H3BVP3_9RHOB</name>
<evidence type="ECO:0000256" key="2">
    <source>
        <dbReference type="SAM" id="Coils"/>
    </source>
</evidence>
<evidence type="ECO:0000259" key="5">
    <source>
        <dbReference type="Pfam" id="PF25954"/>
    </source>
</evidence>
<organism evidence="6 7">
    <name type="scientific">Sulfitobacter pontiacus</name>
    <dbReference type="NCBI Taxonomy" id="60137"/>
    <lineage>
        <taxon>Bacteria</taxon>
        <taxon>Pseudomonadati</taxon>
        <taxon>Pseudomonadota</taxon>
        <taxon>Alphaproteobacteria</taxon>
        <taxon>Rhodobacterales</taxon>
        <taxon>Roseobacteraceae</taxon>
        <taxon>Sulfitobacter</taxon>
    </lineage>
</organism>
<evidence type="ECO:0000313" key="6">
    <source>
        <dbReference type="EMBL" id="SDX46062.1"/>
    </source>
</evidence>
<dbReference type="GO" id="GO:1990281">
    <property type="term" value="C:efflux pump complex"/>
    <property type="evidence" value="ECO:0007669"/>
    <property type="project" value="TreeGrafter"/>
</dbReference>
<dbReference type="InterPro" id="IPR006143">
    <property type="entry name" value="RND_pump_MFP"/>
</dbReference>
<feature type="domain" description="CusB-like beta-barrel" evidence="5">
    <location>
        <begin position="220"/>
        <end position="293"/>
    </location>
</feature>
<dbReference type="Gene3D" id="2.40.50.100">
    <property type="match status" value="1"/>
</dbReference>
<dbReference type="STRING" id="60137.SAMN04488041_107102"/>
<feature type="domain" description="Multidrug resistance protein MdtA-like barrel-sandwich hybrid" evidence="4">
    <location>
        <begin position="84"/>
        <end position="207"/>
    </location>
</feature>
<dbReference type="RefSeq" id="WP_074637126.1">
    <property type="nucleotide sequence ID" value="NZ_CP160850.1"/>
</dbReference>
<dbReference type="Gene3D" id="1.10.287.470">
    <property type="entry name" value="Helix hairpin bin"/>
    <property type="match status" value="1"/>
</dbReference>
<protein>
    <submittedName>
        <fullName evidence="6">RND family efflux transporter, MFP subunit</fullName>
    </submittedName>
</protein>
<evidence type="ECO:0000256" key="1">
    <source>
        <dbReference type="ARBA" id="ARBA00009477"/>
    </source>
</evidence>
<dbReference type="InterPro" id="IPR058792">
    <property type="entry name" value="Beta-barrel_RND_2"/>
</dbReference>
<dbReference type="EMBL" id="FNNB01000007">
    <property type="protein sequence ID" value="SDX46062.1"/>
    <property type="molecule type" value="Genomic_DNA"/>
</dbReference>
<proteinExistence type="inferred from homology"/>
<dbReference type="Gene3D" id="2.40.30.170">
    <property type="match status" value="1"/>
</dbReference>
<feature type="compositionally biased region" description="Polar residues" evidence="3">
    <location>
        <begin position="29"/>
        <end position="38"/>
    </location>
</feature>
<reference evidence="7" key="1">
    <citation type="submission" date="2016-10" db="EMBL/GenBank/DDBJ databases">
        <authorList>
            <person name="Varghese N."/>
            <person name="Submissions S."/>
        </authorList>
    </citation>
    <scope>NUCLEOTIDE SEQUENCE [LARGE SCALE GENOMIC DNA]</scope>
    <source>
        <strain evidence="7">DSM 10014</strain>
    </source>
</reference>
<keyword evidence="2" id="KW-0175">Coiled coil</keyword>
<feature type="region of interest" description="Disordered" evidence="3">
    <location>
        <begin position="29"/>
        <end position="58"/>
    </location>
</feature>
<feature type="coiled-coil region" evidence="2">
    <location>
        <begin position="113"/>
        <end position="145"/>
    </location>
</feature>
<dbReference type="SUPFAM" id="SSF111369">
    <property type="entry name" value="HlyD-like secretion proteins"/>
    <property type="match status" value="1"/>
</dbReference>
<dbReference type="PANTHER" id="PTHR30469">
    <property type="entry name" value="MULTIDRUG RESISTANCE PROTEIN MDTA"/>
    <property type="match status" value="1"/>
</dbReference>